<evidence type="ECO:0000313" key="1">
    <source>
        <dbReference type="EMBL" id="KAI7994770.1"/>
    </source>
</evidence>
<evidence type="ECO:0000313" key="2">
    <source>
        <dbReference type="Proteomes" id="UP001060215"/>
    </source>
</evidence>
<dbReference type="Proteomes" id="UP001060215">
    <property type="component" value="Chromosome 12"/>
</dbReference>
<keyword evidence="2" id="KW-1185">Reference proteome</keyword>
<organism evidence="1 2">
    <name type="scientific">Camellia lanceoleosa</name>
    <dbReference type="NCBI Taxonomy" id="1840588"/>
    <lineage>
        <taxon>Eukaryota</taxon>
        <taxon>Viridiplantae</taxon>
        <taxon>Streptophyta</taxon>
        <taxon>Embryophyta</taxon>
        <taxon>Tracheophyta</taxon>
        <taxon>Spermatophyta</taxon>
        <taxon>Magnoliopsida</taxon>
        <taxon>eudicotyledons</taxon>
        <taxon>Gunneridae</taxon>
        <taxon>Pentapetalae</taxon>
        <taxon>asterids</taxon>
        <taxon>Ericales</taxon>
        <taxon>Theaceae</taxon>
        <taxon>Camellia</taxon>
    </lineage>
</organism>
<comment type="caution">
    <text evidence="1">The sequence shown here is derived from an EMBL/GenBank/DDBJ whole genome shotgun (WGS) entry which is preliminary data.</text>
</comment>
<dbReference type="EMBL" id="CM045769">
    <property type="protein sequence ID" value="KAI7994770.1"/>
    <property type="molecule type" value="Genomic_DNA"/>
</dbReference>
<reference evidence="1 2" key="1">
    <citation type="journal article" date="2022" name="Plant J.">
        <title>Chromosome-level genome of Camellia lanceoleosa provides a valuable resource for understanding genome evolution and self-incompatibility.</title>
        <authorList>
            <person name="Gong W."/>
            <person name="Xiao S."/>
            <person name="Wang L."/>
            <person name="Liao Z."/>
            <person name="Chang Y."/>
            <person name="Mo W."/>
            <person name="Hu G."/>
            <person name="Li W."/>
            <person name="Zhao G."/>
            <person name="Zhu H."/>
            <person name="Hu X."/>
            <person name="Ji K."/>
            <person name="Xiang X."/>
            <person name="Song Q."/>
            <person name="Yuan D."/>
            <person name="Jin S."/>
            <person name="Zhang L."/>
        </authorList>
    </citation>
    <scope>NUCLEOTIDE SEQUENCE [LARGE SCALE GENOMIC DNA]</scope>
    <source>
        <strain evidence="1">SQ_2022a</strain>
    </source>
</reference>
<sequence length="272" mass="30507">MCFEMGLISLDPCHDLEFIFATDCINSVIGDLILIDLLTSVVKDNLFGMRKFVSFLEGCTGTSAPIPANGSQRSAGGDGNDFGMRDEPVIVRNVLAKTFGLSWEPMVMWRAFKSAKRRLKDESFSVMAIDCLDLCEVEINIHQFFKGYLEGRRHQTGWPEMLKLKDWPPTNSFKESLPTHGAEFVAMLPYSDYTHPRFGLLNFARKFLDGALKPDLGPKTYIAYGSPEELGSSDSMTKLHYDISDVVNVLTHNQGEDYSTMTENHQKIAGEI</sequence>
<name>A0ACC0G1H2_9ERIC</name>
<accession>A0ACC0G1H2</accession>
<protein>
    <submittedName>
        <fullName evidence="1">Lysine-specific demethylase JMJ25</fullName>
    </submittedName>
</protein>
<proteinExistence type="predicted"/>
<gene>
    <name evidence="1" type="ORF">LOK49_LG11G00754</name>
</gene>